<feature type="domain" description="Peptidase M1 membrane alanine aminopeptidase" evidence="24">
    <location>
        <begin position="3898"/>
        <end position="4108"/>
    </location>
</feature>
<reference evidence="28" key="1">
    <citation type="submission" date="2025-08" db="UniProtKB">
        <authorList>
            <consortium name="RefSeq"/>
        </authorList>
    </citation>
    <scope>IDENTIFICATION</scope>
    <source>
        <tissue evidence="28">Total insect</tissue>
    </source>
</reference>
<feature type="domain" description="ERAP1-like C-terminal" evidence="25">
    <location>
        <begin position="3304"/>
        <end position="3604"/>
    </location>
</feature>
<dbReference type="InterPro" id="IPR045357">
    <property type="entry name" value="Aminopeptidase_N-like_N"/>
</dbReference>
<dbReference type="InterPro" id="IPR014782">
    <property type="entry name" value="Peptidase_M1_dom"/>
</dbReference>
<keyword evidence="8" id="KW-0812">Transmembrane</keyword>
<dbReference type="CDD" id="cd09601">
    <property type="entry name" value="M1_APN-Q_like"/>
    <property type="match status" value="5"/>
</dbReference>
<dbReference type="FunFam" id="2.60.40.1910:FF:000008">
    <property type="entry name" value="Aminopeptidase"/>
    <property type="match status" value="1"/>
</dbReference>
<keyword evidence="14" id="KW-1133">Transmembrane helix</keyword>
<feature type="compositionally biased region" description="Low complexity" evidence="22">
    <location>
        <begin position="4561"/>
        <end position="4592"/>
    </location>
</feature>
<evidence type="ECO:0000259" key="25">
    <source>
        <dbReference type="Pfam" id="PF11838"/>
    </source>
</evidence>
<evidence type="ECO:0000313" key="28">
    <source>
        <dbReference type="RefSeq" id="XP_034249153.1"/>
    </source>
</evidence>
<dbReference type="GO" id="GO:0070006">
    <property type="term" value="F:metalloaminopeptidase activity"/>
    <property type="evidence" value="ECO:0007669"/>
    <property type="project" value="TreeGrafter"/>
</dbReference>
<feature type="compositionally biased region" description="Pro residues" evidence="22">
    <location>
        <begin position="2726"/>
        <end position="2752"/>
    </location>
</feature>
<evidence type="ECO:0000256" key="20">
    <source>
        <dbReference type="PIRSR" id="PIRSR634016-3"/>
    </source>
</evidence>
<evidence type="ECO:0000256" key="16">
    <source>
        <dbReference type="ARBA" id="ARBA00023136"/>
    </source>
</evidence>
<dbReference type="GO" id="GO:0005615">
    <property type="term" value="C:extracellular space"/>
    <property type="evidence" value="ECO:0007669"/>
    <property type="project" value="TreeGrafter"/>
</dbReference>
<feature type="domain" description="ERAP1-like C-terminal" evidence="25">
    <location>
        <begin position="4211"/>
        <end position="4520"/>
    </location>
</feature>
<dbReference type="OrthoDB" id="10031169at2759"/>
<keyword evidence="27" id="KW-1185">Reference proteome</keyword>
<dbReference type="GO" id="GO:0042277">
    <property type="term" value="F:peptide binding"/>
    <property type="evidence" value="ECO:0007669"/>
    <property type="project" value="TreeGrafter"/>
</dbReference>
<feature type="domain" description="ERAP1-like C-terminal" evidence="25">
    <location>
        <begin position="2392"/>
        <end position="2680"/>
    </location>
</feature>
<feature type="region of interest" description="Disordered" evidence="22">
    <location>
        <begin position="4553"/>
        <end position="4615"/>
    </location>
</feature>
<feature type="domain" description="Peptidase M1 membrane alanine aminopeptidase" evidence="24">
    <location>
        <begin position="1188"/>
        <end position="1411"/>
    </location>
</feature>
<evidence type="ECO:0000256" key="21">
    <source>
        <dbReference type="PIRSR" id="PIRSR634016-4"/>
    </source>
</evidence>
<dbReference type="FunFam" id="2.60.40.1730:FF:000012">
    <property type="entry name" value="Aminopeptidase N"/>
    <property type="match status" value="3"/>
</dbReference>
<dbReference type="Gene3D" id="1.10.390.10">
    <property type="entry name" value="Neutral Protease Domain 2"/>
    <property type="match status" value="5"/>
</dbReference>
<keyword evidence="5" id="KW-1003">Cell membrane</keyword>
<feature type="signal peptide" evidence="23">
    <location>
        <begin position="1"/>
        <end position="28"/>
    </location>
</feature>
<feature type="domain" description="Peptidase M1 membrane alanine aminopeptidase" evidence="24">
    <location>
        <begin position="270"/>
        <end position="497"/>
    </location>
</feature>
<evidence type="ECO:0000256" key="12">
    <source>
        <dbReference type="ARBA" id="ARBA00022833"/>
    </source>
</evidence>
<evidence type="ECO:0000259" key="24">
    <source>
        <dbReference type="Pfam" id="PF01433"/>
    </source>
</evidence>
<feature type="domain" description="ERAP1-like C-terminal" evidence="25">
    <location>
        <begin position="1494"/>
        <end position="1799"/>
    </location>
</feature>
<feature type="active site" description="Proton acceptor" evidence="19">
    <location>
        <position position="2145"/>
    </location>
</feature>
<keyword evidence="13" id="KW-0735">Signal-anchor</keyword>
<feature type="domain" description="ERAP1-like C-terminal" evidence="25">
    <location>
        <begin position="579"/>
        <end position="899"/>
    </location>
</feature>
<evidence type="ECO:0000256" key="15">
    <source>
        <dbReference type="ARBA" id="ARBA00023049"/>
    </source>
</evidence>
<dbReference type="PANTHER" id="PTHR11533">
    <property type="entry name" value="PROTEASE M1 ZINC METALLOPROTEASE"/>
    <property type="match status" value="1"/>
</dbReference>
<keyword evidence="4" id="KW-0031">Aminopeptidase</keyword>
<dbReference type="Pfam" id="PF11838">
    <property type="entry name" value="ERAP1_C"/>
    <property type="match status" value="5"/>
</dbReference>
<dbReference type="KEGG" id="tpal:117650017"/>
<dbReference type="InterPro" id="IPR027268">
    <property type="entry name" value="Peptidase_M4/M1_CTD_sf"/>
</dbReference>
<keyword evidence="10 23" id="KW-0732">Signal</keyword>
<feature type="binding site" evidence="20">
    <location>
        <position position="2148"/>
    </location>
    <ligand>
        <name>Zn(2+)</name>
        <dbReference type="ChEBI" id="CHEBI:29105"/>
        <note>catalytic</note>
    </ligand>
</feature>
<dbReference type="InterPro" id="IPR042097">
    <property type="entry name" value="Aminopeptidase_N-like_N_sf"/>
</dbReference>
<dbReference type="GeneID" id="117650017"/>
<dbReference type="RefSeq" id="XP_034249153.1">
    <property type="nucleotide sequence ID" value="XM_034393262.1"/>
</dbReference>
<feature type="compositionally biased region" description="Pro residues" evidence="22">
    <location>
        <begin position="3642"/>
        <end position="3654"/>
    </location>
</feature>
<evidence type="ECO:0000256" key="7">
    <source>
        <dbReference type="ARBA" id="ARBA00022670"/>
    </source>
</evidence>
<keyword evidence="12 20" id="KW-0862">Zinc</keyword>
<keyword evidence="16" id="KW-0472">Membrane</keyword>
<evidence type="ECO:0000256" key="11">
    <source>
        <dbReference type="ARBA" id="ARBA00022801"/>
    </source>
</evidence>
<evidence type="ECO:0000256" key="23">
    <source>
        <dbReference type="SAM" id="SignalP"/>
    </source>
</evidence>
<gene>
    <name evidence="28" type="primary">LOC117650017</name>
</gene>
<evidence type="ECO:0000256" key="13">
    <source>
        <dbReference type="ARBA" id="ARBA00022968"/>
    </source>
</evidence>
<dbReference type="FunFam" id="1.10.390.10:FF:000013">
    <property type="entry name" value="Aminopeptidase N"/>
    <property type="match status" value="4"/>
</dbReference>
<protein>
    <submittedName>
        <fullName evidence="28">Uncharacterized protein LOC117650017</fullName>
    </submittedName>
</protein>
<dbReference type="FunFam" id="2.60.40.1730:FF:000001">
    <property type="entry name" value="Leucyl-cystinyl aminopeptidase"/>
    <property type="match status" value="1"/>
</dbReference>
<keyword evidence="15" id="KW-0482">Metalloprotease</keyword>
<keyword evidence="7" id="KW-0645">Protease</keyword>
<feature type="domain" description="Aminopeptidase N-like N-terminal" evidence="26">
    <location>
        <begin position="965"/>
        <end position="1155"/>
    </location>
</feature>
<dbReference type="GO" id="GO:0006508">
    <property type="term" value="P:proteolysis"/>
    <property type="evidence" value="ECO:0007669"/>
    <property type="project" value="UniProtKB-KW"/>
</dbReference>
<feature type="site" description="Transition state stabilizer" evidence="21">
    <location>
        <position position="2235"/>
    </location>
</feature>
<accession>A0A6P8ZV16</accession>
<dbReference type="Pfam" id="PF01433">
    <property type="entry name" value="Peptidase_M1"/>
    <property type="match status" value="5"/>
</dbReference>
<feature type="binding site" evidence="20">
    <location>
        <position position="2167"/>
    </location>
    <ligand>
        <name>Zn(2+)</name>
        <dbReference type="ChEBI" id="CHEBI:29105"/>
        <note>catalytic</note>
    </ligand>
</feature>
<evidence type="ECO:0000256" key="1">
    <source>
        <dbReference type="ARBA" id="ARBA00004606"/>
    </source>
</evidence>
<dbReference type="Gene3D" id="2.60.40.1730">
    <property type="entry name" value="tricorn interacting facor f3 domain"/>
    <property type="match status" value="5"/>
</dbReference>
<dbReference type="InParanoid" id="A0A6P8ZV16"/>
<feature type="domain" description="Aminopeptidase N-like N-terminal" evidence="26">
    <location>
        <begin position="3673"/>
        <end position="3859"/>
    </location>
</feature>
<name>A0A6P8ZV16_THRPL</name>
<dbReference type="GO" id="GO:0098552">
    <property type="term" value="C:side of membrane"/>
    <property type="evidence" value="ECO:0007669"/>
    <property type="project" value="UniProtKB-KW"/>
</dbReference>
<feature type="domain" description="Peptidase M1 membrane alanine aminopeptidase" evidence="24">
    <location>
        <begin position="2998"/>
        <end position="3223"/>
    </location>
</feature>
<dbReference type="Gene3D" id="2.60.40.1910">
    <property type="match status" value="5"/>
</dbReference>
<feature type="compositionally biased region" description="Low complexity" evidence="22">
    <location>
        <begin position="4599"/>
        <end position="4615"/>
    </location>
</feature>
<evidence type="ECO:0000256" key="6">
    <source>
        <dbReference type="ARBA" id="ARBA00022622"/>
    </source>
</evidence>
<dbReference type="Pfam" id="PF17900">
    <property type="entry name" value="Peptidase_M1_N"/>
    <property type="match status" value="5"/>
</dbReference>
<feature type="binding site" evidence="20">
    <location>
        <position position="2144"/>
    </location>
    <ligand>
        <name>Zn(2+)</name>
        <dbReference type="ChEBI" id="CHEBI:29105"/>
        <note>catalytic</note>
    </ligand>
</feature>
<feature type="chain" id="PRO_5027746449" evidence="23">
    <location>
        <begin position="29"/>
        <end position="4638"/>
    </location>
</feature>
<evidence type="ECO:0000256" key="18">
    <source>
        <dbReference type="ARBA" id="ARBA00023288"/>
    </source>
</evidence>
<feature type="compositionally biased region" description="Pro residues" evidence="22">
    <location>
        <begin position="938"/>
        <end position="950"/>
    </location>
</feature>
<dbReference type="InterPro" id="IPR001930">
    <property type="entry name" value="Peptidase_M1"/>
</dbReference>
<evidence type="ECO:0000256" key="14">
    <source>
        <dbReference type="ARBA" id="ARBA00022989"/>
    </source>
</evidence>
<feature type="region of interest" description="Disordered" evidence="22">
    <location>
        <begin position="927"/>
        <end position="950"/>
    </location>
</feature>
<dbReference type="InterPro" id="IPR050344">
    <property type="entry name" value="Peptidase_M1_aminopeptidases"/>
</dbReference>
<evidence type="ECO:0000256" key="4">
    <source>
        <dbReference type="ARBA" id="ARBA00022438"/>
    </source>
</evidence>
<feature type="domain" description="Aminopeptidase N-like N-terminal" evidence="26">
    <location>
        <begin position="43"/>
        <end position="237"/>
    </location>
</feature>
<feature type="region of interest" description="Disordered" evidence="22">
    <location>
        <begin position="3638"/>
        <end position="3670"/>
    </location>
</feature>
<keyword evidence="18" id="KW-0449">Lipoprotein</keyword>
<feature type="region of interest" description="Disordered" evidence="22">
    <location>
        <begin position="2724"/>
        <end position="2759"/>
    </location>
</feature>
<dbReference type="GO" id="GO:0005737">
    <property type="term" value="C:cytoplasm"/>
    <property type="evidence" value="ECO:0007669"/>
    <property type="project" value="TreeGrafter"/>
</dbReference>
<evidence type="ECO:0000256" key="8">
    <source>
        <dbReference type="ARBA" id="ARBA00022692"/>
    </source>
</evidence>
<dbReference type="InterPro" id="IPR034016">
    <property type="entry name" value="M1_APN-typ"/>
</dbReference>
<dbReference type="Gene3D" id="1.25.50.20">
    <property type="match status" value="5"/>
</dbReference>
<dbReference type="GO" id="GO:0008270">
    <property type="term" value="F:zinc ion binding"/>
    <property type="evidence" value="ECO:0007669"/>
    <property type="project" value="InterPro"/>
</dbReference>
<comment type="similarity">
    <text evidence="3">Belongs to the peptidase M1 family.</text>
</comment>
<dbReference type="SUPFAM" id="SSF55486">
    <property type="entry name" value="Metalloproteases ('zincins'), catalytic domain"/>
    <property type="match status" value="5"/>
</dbReference>
<evidence type="ECO:0000256" key="17">
    <source>
        <dbReference type="ARBA" id="ARBA00023180"/>
    </source>
</evidence>
<dbReference type="SUPFAM" id="SSF63737">
    <property type="entry name" value="Leukotriene A4 hydrolase N-terminal domain"/>
    <property type="match status" value="5"/>
</dbReference>
<evidence type="ECO:0000313" key="27">
    <source>
        <dbReference type="Proteomes" id="UP000515158"/>
    </source>
</evidence>
<dbReference type="GO" id="GO:0005886">
    <property type="term" value="C:plasma membrane"/>
    <property type="evidence" value="ECO:0007669"/>
    <property type="project" value="UniProtKB-SubCell"/>
</dbReference>
<evidence type="ECO:0000256" key="2">
    <source>
        <dbReference type="ARBA" id="ARBA00004609"/>
    </source>
</evidence>
<feature type="domain" description="Aminopeptidase N-like N-terminal" evidence="26">
    <location>
        <begin position="2770"/>
        <end position="2965"/>
    </location>
</feature>
<comment type="subcellular location">
    <subcellularLocation>
        <location evidence="2">Cell membrane</location>
        <topology evidence="2">Lipid-anchor</topology>
        <topology evidence="2">GPI-anchor</topology>
    </subcellularLocation>
    <subcellularLocation>
        <location evidence="1">Membrane</location>
        <topology evidence="1">Single-pass type II membrane protein</topology>
    </subcellularLocation>
</comment>
<evidence type="ECO:0000256" key="10">
    <source>
        <dbReference type="ARBA" id="ARBA00022729"/>
    </source>
</evidence>
<dbReference type="PANTHER" id="PTHR11533:SF294">
    <property type="entry name" value="THYROTROPIN-RELEASING HORMONE-DEGRADING ECTOENZYME"/>
    <property type="match status" value="1"/>
</dbReference>
<keyword evidence="6" id="KW-0336">GPI-anchor</keyword>
<dbReference type="GO" id="GO:0043171">
    <property type="term" value="P:peptide catabolic process"/>
    <property type="evidence" value="ECO:0007669"/>
    <property type="project" value="TreeGrafter"/>
</dbReference>
<feature type="compositionally biased region" description="Low complexity" evidence="22">
    <location>
        <begin position="927"/>
        <end position="937"/>
    </location>
</feature>
<dbReference type="PRINTS" id="PR00756">
    <property type="entry name" value="ALADIPTASE"/>
</dbReference>
<evidence type="ECO:0000256" key="3">
    <source>
        <dbReference type="ARBA" id="ARBA00010136"/>
    </source>
</evidence>
<evidence type="ECO:0000256" key="9">
    <source>
        <dbReference type="ARBA" id="ARBA00022723"/>
    </source>
</evidence>
<evidence type="ECO:0000259" key="26">
    <source>
        <dbReference type="Pfam" id="PF17900"/>
    </source>
</evidence>
<evidence type="ECO:0000256" key="19">
    <source>
        <dbReference type="PIRSR" id="PIRSR634016-1"/>
    </source>
</evidence>
<organism evidence="28">
    <name type="scientific">Thrips palmi</name>
    <name type="common">Melon thrips</name>
    <dbReference type="NCBI Taxonomy" id="161013"/>
    <lineage>
        <taxon>Eukaryota</taxon>
        <taxon>Metazoa</taxon>
        <taxon>Ecdysozoa</taxon>
        <taxon>Arthropoda</taxon>
        <taxon>Hexapoda</taxon>
        <taxon>Insecta</taxon>
        <taxon>Pterygota</taxon>
        <taxon>Neoptera</taxon>
        <taxon>Paraneoptera</taxon>
        <taxon>Thysanoptera</taxon>
        <taxon>Terebrantia</taxon>
        <taxon>Thripoidea</taxon>
        <taxon>Thripidae</taxon>
        <taxon>Thrips</taxon>
    </lineage>
</organism>
<keyword evidence="11" id="KW-0378">Hydrolase</keyword>
<evidence type="ECO:0000256" key="5">
    <source>
        <dbReference type="ARBA" id="ARBA00022475"/>
    </source>
</evidence>
<keyword evidence="17" id="KW-0325">Glycoprotein</keyword>
<feature type="domain" description="Peptidase M1 membrane alanine aminopeptidase" evidence="24">
    <location>
        <begin position="2073"/>
        <end position="2286"/>
    </location>
</feature>
<sequence length="4638" mass="511254">MAVADVRWAQPCLLAVALLALLLGAASGQEPGGPYRLPGEVTPEHYDLKIVPFLETGNYRFSGTVDITVTAVKNPEHTSPRITLHAHKDLAVSSATVTEIDTQTVVELADIETAPTYEWCILMLKTPLNIGSKYLLTLQFSGPLKKDNHGFYLSSYAIDGGFEYMATTHFEATSARKAFPCFDEPGYRTTFDISVAKLDDQIALSNMPVESTSDYDPDQGNRRWVKFQTTPKMPTYLVAFIVSKLQKVPTANENINIYVRRNAVDGVSKAVEVAPKLLSALETFTGVQYPLPKLDLVAIPDFPSGAMENWGLITYKEDMLLVTANVSTADRTATSLRVVAHEFAHLWFGDLVTLKWWNTIWQQEGMAAFLESYIVDKATDGDYDLMSRLGTTRVQTALDVDAREHSVPLTKNDIDSPDSIEDHFGTITYSKGCNIHFMLMNVLGESVYRSGLREYLTSNAYTSTDINDFAKALQKAVDDAGRHLPGAVTVQQLVDSWGNQIGYPVLTVHRDYQKSTASVSQARFLSHEPADKSAADTKWLVPYAVNSLYGKQDTFTQVLPDDGSVATVTDMPTPTVLAYINRAQNGYYRVNYDMHNWMLLANGASRLEPATRASLIDDLFALNRRGLVDTWLPFFYLEKTLSDTSNSGERDIAPWLTAAKVIRGFAALSRADKELATYYQIYITKMLTTAFEAVGFESDFDMDYNRFKKSVVRDVLTQLACEAGMPECRRKALAASKTISVVDGKIKSDPNVYAATLCEAAKTFDLLSLEETLSRITTVEDVTMRASLLRGVGCVRGSNQVSQVLDFATADDSGLSSSEALSALKSLMDNSADGCDTVLSYVQLNKDTIQTNLGVAGLRAIVLEIGTRIYNDDQLTKLKNIASADTSPAMADVLAVAQATRDWAGSNLRELKEWVWARVRVGPPHAPLLVTPTTEPTVVPPTAEPHPTEPPQVTNDWLLPADLWPDNYNLAVDVTLADVDTSSFTGTVAITLSVVAATNKIVLHSHESLTVSNARVVQANNNVPVAVVGTPDFEAKRQFLTINLQDQLQVGTKYIVSLAFTGPLKKDLAGLYLSTYMASNGVTSYMAVTQFEQTSARKAFPCFDEPKYRATFDVTITHPDTHGALSNMPRKSDGAAGNNKRKAIFETTPLMPTYLVVMLVSDLVEVKVDSRISIWVRADAKDEVGLATELAPKVLAKLEELTGIPYVLTKLDLAAIPDFAPGAMENWGLITFKDTVLRTPKNALAHRRFNCARDITHEFSHLWFGDLVTNNWWSSLWQQEGMAAFMEAWVLDQTTDSEYDAVARQSVDRIEQGLMDDALETAGAITNHTVGSPDEIEEHSGELTYNKGAGFLRMVKAMIGESTLWKGLRKYLQRHAFSTAGPDDLAAALQEAAGDDGLSLPVTIQEVMDSWTLQRGYPLLDVERYLNDDTYVVKQSRFLSYEPANATAVAAQQWLVPYHCEQLYSSGRRSFDRVLQASQETVPLPLQVESSITWIVCNTEQQGFYRVNYDQATWRYLGDALGKELIGSATQRGAILDDALTLMRARKTEPWVVMYVLERAAGDDTLPVWGAINKGVQHLRAVLADDATASEDLNTFVSDLTAETFGRVDWYNRYGWEESVQTNEVRQIVSRLACDAGEPLCVNSAVAERMESILPGYQIHPESFGAKNCLLYKDYEPFAIGFLLAQFADNSDYDQRLSLSYSMGCIVNSDSRDILLSGVHQGGFKSNEIEPFFESVLTHGGINEALNYLSQNWAAVKASLTDTAVALLQMAAERVHTQAQYDLVKQIADSDPSIYTTVAERSAANSLAFAQKELGQVKDYLAVYAGRKPAKPAPLVPTDYRLPGNVIPTSYDLTMIPYMDTANGHFYYEGSVVISATVQNDTDTIVLHKHKGLNVITYSVNNEAGDGEVGITDAVFHEASEMYTLLLTQPVTAGQQIVIGLEFTGKLLKDKLGFYLSDYPEGVKWKYMATTQFEQTYARKAFPCFDEPKYRATFNIRIARTENQIALSNMPISSTTDPDPDLGDRRMVTFQTTPPMPTYLVAFIVSELKKVPTSNPNINVYVRPDAEKHAALAADLAPKILAELESFTGVPYALPKLDLVAIPDFYFGAMENWGLITYRENRMLYDEQSATSEYKMFVAEVIAHEFVHLWFGDYVTLDWWSSGWLKEGFAEFLEHYVLERVMKSEGSSWYPLSRIGVEDVFDGMRDDALEHTEPLTDDSVATQDQIAEHMGLYTYTKGAGLHFMLMGLLGEGTYKAGLNKYLTNNKFGTATPERYATALQEAADANYTALPSGTTFLDVINSWSTKPGLPVITLIRNYDDNTVEASQSRYLAHEPSQESARDSKWIVPLSIFFNQGSPPKRATGYLLESQASASFFLGGTARNGVIFGNWLSRGYYYTNYDLLNWIRLGSAISNGHTLTDPIYRAGLIHDAFGLAKVSQLDPWVPLYLLEGDLIQEADAAPWIAAYNGLRSYAALAKGDPETDKMFQKYLRHNVAEYGYEFVTWDGFRGNVDGKVSRDYATKLACAVGYAPCRAKALQAYRGYFKDPASVDPNVLAATLCEGISRGTTLEYTALFEQLVAETERSRRMSIVYALGCLHNNTLVDQLLDLAGTMQGFEPQEVLPLFRSVLDNSPDGVNRAVDYVQANFDKLAASLGQSSAEGVVLTVAERAHTDSQYRKLKILQDISYSPKLVDAVAVADANVQWIYTHAGTLKDYLAAKLGVEPDAPAPQPAQPMPLPTASPATPTPGPGPTESPDSPAIEWRLPSSLAPQHYDLMMVPFLDNLTFTGKVTIKLLALEQTDTITLHARDLTFPNQTDEGFDNMQVYNAETANVIPVQDYAVHTEKNFLIINLATNLTANVAYNLSIQFGAPLRQDNFGFYVSSYIDNNEFKYMATTHFEATSARKAFPCFDEPRFRATFAISVARLPEQTALSNMPRIRTSGPDLDLDGRVWDDFETTPSMPTYLVAFIVHELKQVYTSASNVNVWVRPNAAADAGVAAEIAPQVIKAMGDFTAFKLPLPKVDLVAIPTFPIGAMENWGLVTFREDYIINPKKAKSEHAYSCASVVTHELSHLWFGDLVTIDWWSAAWLKEGMASFLELYMLDKADDDKYGGYKRILYEHVQPAMLVDSREGADILTNTTVGSPDEISDHMSTITYSKGGSFLRMMLTYVTENAFRAGLSRYINQNAYYWGTPEKLAAALQYEQDAMNPNKLGVSVQDMFDSWTTKPGFPVVTVIRDRVNGLATLSQRRFLSHEPTEDADMSSTWHVPFNVWVQGQDVPVGYTDVLLESETEKTILLDNTDFKLVLINAGQTGFYRVNYDLLTWIYVNLQLPRGTITSAETRAALIDDSFTLALARQLDSWVPLSVMQSGLPSETRLVPWVAARNALFRLRALLSHNDDAVGLLDRFVADLVTPTYTEVDWDMRWGGVEKYNVKLLRDLLTQLACTSGHELCLRSANFDFEGWYRGTLTVNPDTLAATLCEGMRTMPSGWFPVVWSRFLEEEDPTVRSAYLYGLGCHSANRDHVLLAATTHQGIKSNEAKHYFNSFLVHMEDGVEKLLTYMERNYATIKESVGVEATAAVLQLVADRISTKNQLNTIAALTAKDPCIEMTVVLQSAKSTFKWADEQLGLVIDFLQAADGDAPPAPTPSPAPTRPTLPTLAPPTNDSRLPGTVVPDDYTLKVIPYLSGDKMGTFEGQVTIQVHATEATNVIKLHAEGLDFSDDDVTIALSSQSAAAISYISRSSLYEWVAITLEEDLIEGASYFITVKYTGKFSSDLKGFFLSNDGGSTIAATKLAPTYARRLYPCFDEPSLRATFTVTVGRLDSEVVLSNTAVESTSSPDPSIGNRVLVTFKKTAKLPTHSITIVVSPGLQSATAPENMVSVYGTRKLVAKAQPTLAAAKDLLAILENITGTPSGLDSMAMVGVKDLLVDGTDNWAIDVIRNDALVKMDESPSAAEADIFWLTTVAHRLSQHWFGNLVSMAWWDNVWLTDGFATYFQYRAASQVKAAAGSDMLYPATFTSRVISPALAEDSLESAQALNDHYVYGTTAGIEKALSDIPTLKGGAIINSIPYILGSAAFESGLKAYMDSNNMSGVSPSALFAALQSGVDTHSVLPIDTDVATVLGPWVERAGYPVVTVSRDYDDDTAILAQERFLLHTPSGNADLDAAWWVPVSFATRTEYTDQYTTTPVRAWIKPTADLFISLPDQSASQWLVVNLDRKGFYRVNYDMKNWLLLARFMAEPGQHTVLEVPTRVMLLDDALTLARTGHLDYVTALQYADYLRAEDATHEVFATARDVFASNVETFVLGSRLDDVYKAWVGQLLSRAIANLGYAAQSSDKTRTGVARGIVMEWACDMDIAACTEPAQVHFNMWINDKDSVPHDTLASTVCAGVRNSSPDDYKQAVAVLSQETVDPYRQAIIRGLGCVANHTTAQSLMHLTVRAGLRGGEALEVFKSVSRFGPPSVDAALDYLVEWVIDVYRQAGMDGTEAIVSLVASRITTKAQNEKLNTIIAHMGSQQVLEYNVAQMLVADNLKWQGAHEDEVGDLLYALTGLPNPDLPDGPSTTAAPTTPTTTLAPTTRPTTRPTTTSTARPTQPPTRPSTSTAQPTTSTQEPSAASGVVANVLLLLASLVVLQRVAA</sequence>
<dbReference type="Proteomes" id="UP000515158">
    <property type="component" value="Unplaced"/>
</dbReference>
<proteinExistence type="inferred from homology"/>
<keyword evidence="9 20" id="KW-0479">Metal-binding</keyword>
<feature type="domain" description="Aminopeptidase N-like N-terminal" evidence="26">
    <location>
        <begin position="1848"/>
        <end position="2040"/>
    </location>
</feature>
<comment type="cofactor">
    <cofactor evidence="20">
        <name>Zn(2+)</name>
        <dbReference type="ChEBI" id="CHEBI:29105"/>
    </cofactor>
    <text evidence="20">Binds 1 zinc ion per subunit.</text>
</comment>
<dbReference type="InterPro" id="IPR024571">
    <property type="entry name" value="ERAP1-like_C_dom"/>
</dbReference>
<evidence type="ECO:0000256" key="22">
    <source>
        <dbReference type="SAM" id="MobiDB-lite"/>
    </source>
</evidence>